<dbReference type="InterPro" id="IPR000719">
    <property type="entry name" value="Prot_kinase_dom"/>
</dbReference>
<evidence type="ECO:0000256" key="1">
    <source>
        <dbReference type="SAM" id="MobiDB-lite"/>
    </source>
</evidence>
<reference evidence="3 4" key="1">
    <citation type="submission" date="2015-09" db="EMBL/GenBank/DDBJ databases">
        <title>Draft genome of a European isolate of the apple canker pathogen Neonectria ditissima.</title>
        <authorList>
            <person name="Gomez-Cortecero A."/>
            <person name="Harrison R.J."/>
            <person name="Armitage A.D."/>
        </authorList>
    </citation>
    <scope>NUCLEOTIDE SEQUENCE [LARGE SCALE GENOMIC DNA]</scope>
    <source>
        <strain evidence="3 4">R09/05</strain>
    </source>
</reference>
<dbReference type="OrthoDB" id="4062651at2759"/>
<organism evidence="3 4">
    <name type="scientific">Neonectria ditissima</name>
    <dbReference type="NCBI Taxonomy" id="78410"/>
    <lineage>
        <taxon>Eukaryota</taxon>
        <taxon>Fungi</taxon>
        <taxon>Dikarya</taxon>
        <taxon>Ascomycota</taxon>
        <taxon>Pezizomycotina</taxon>
        <taxon>Sordariomycetes</taxon>
        <taxon>Hypocreomycetidae</taxon>
        <taxon>Hypocreales</taxon>
        <taxon>Nectriaceae</taxon>
        <taxon>Neonectria</taxon>
    </lineage>
</organism>
<accession>A0A0N8H818</accession>
<name>A0A0N8H818_9HYPO</name>
<feature type="compositionally biased region" description="Basic residues" evidence="1">
    <location>
        <begin position="796"/>
        <end position="806"/>
    </location>
</feature>
<sequence length="887" mass="100295">MGRYSTTEPVHLAVKRRDTARNDLDDIRNFFAVQCAILRGDAEVTLHNASSVSFEMRNKLRRTHGPDKNHTAPEEYKFYYVGDRTLRDDLTDDRVRKVFPNKKFQGFTPEFIKILGAGGFGAATLWRIHFEGGVTRNVVIKISVSDGFDADEERFWHMRYGGSRHTVQLFDLAKYASMTRDTFKYKNPRAPLKYAEGSIFEDKVVNGIILEHMNRGDLVSVLRKASSHLPCFPNRVLWGIWTCLIKGAAAVAFQPTFAEKNQIFEQEMEQAKAENRLGAFFKDLEKEEIAHDVHFDLEESNILIGDDYKHPTQPVFKLHDFGGFSHMMSENWDTWDEEEYWRNRKPTKMTRLTPEQIHQDWDELSINVPREEGTGRFSGDNLTQGNPIAGRFGAWTNIFIIAKTMEAVMTFLYVAHPFTSKPYTTLDGTTQAKTYGWRLNKPKYANIDLELRDIVCQCLFERPIDRPGIVSLLRAINRRHQRGFEETGEDVKKFWHDFFSPEAAMPVPQQDNDRNVGRAVKFGLRERLAAFKKRRDVQGIRKDAQPGRAFGQAIGQAMRRVVRGQPQRDPQAAQPTPQTPEAQFIVSDSPDRARPREFRGDRLQNWMEDNRRVAGIPAQGLPGSETAANPARQRHRDAPHQAPAALQNLPPGAGHQAPRLRNAPLNPANLQPPKFDASNAPNRQPPPAPRPQPRVFPWDAQYRPQTQTNANRGQHHQPPATQIPRPATQQQGRGGAPLNPAHGQRQQGDDTGGDVDESSIGGFLRVGTVRPDKPKSKRKHTTAEEVPLDGDEDRNPRKHRRKRAKGHHETARSSKPSGAAVANPVETPQPAQPVKSVRFKNKQEVTIQVKIVRVGHRADVAATASGDSKPGGSFETVRRQAQPRARA</sequence>
<evidence type="ECO:0000259" key="2">
    <source>
        <dbReference type="PROSITE" id="PS50011"/>
    </source>
</evidence>
<dbReference type="GO" id="GO:0005524">
    <property type="term" value="F:ATP binding"/>
    <property type="evidence" value="ECO:0007669"/>
    <property type="project" value="InterPro"/>
</dbReference>
<comment type="caution">
    <text evidence="3">The sequence shown here is derived from an EMBL/GenBank/DDBJ whole genome shotgun (WGS) entry which is preliminary data.</text>
</comment>
<dbReference type="STRING" id="78410.A0A0N8H818"/>
<dbReference type="Proteomes" id="UP000050424">
    <property type="component" value="Unassembled WGS sequence"/>
</dbReference>
<proteinExistence type="predicted"/>
<feature type="compositionally biased region" description="Low complexity" evidence="1">
    <location>
        <begin position="657"/>
        <end position="669"/>
    </location>
</feature>
<feature type="compositionally biased region" description="Polar residues" evidence="1">
    <location>
        <begin position="703"/>
        <end position="712"/>
    </location>
</feature>
<feature type="compositionally biased region" description="Basic and acidic residues" evidence="1">
    <location>
        <begin position="589"/>
        <end position="612"/>
    </location>
</feature>
<evidence type="ECO:0000313" key="3">
    <source>
        <dbReference type="EMBL" id="KPM43332.1"/>
    </source>
</evidence>
<dbReference type="PROSITE" id="PS50011">
    <property type="entry name" value="PROTEIN_KINASE_DOM"/>
    <property type="match status" value="1"/>
</dbReference>
<feature type="region of interest" description="Disordered" evidence="1">
    <location>
        <begin position="855"/>
        <end position="887"/>
    </location>
</feature>
<dbReference type="GO" id="GO:0004672">
    <property type="term" value="F:protein kinase activity"/>
    <property type="evidence" value="ECO:0007669"/>
    <property type="project" value="InterPro"/>
</dbReference>
<gene>
    <name evidence="3" type="ORF">AK830_g3173</name>
</gene>
<dbReference type="InterPro" id="IPR011009">
    <property type="entry name" value="Kinase-like_dom_sf"/>
</dbReference>
<feature type="region of interest" description="Disordered" evidence="1">
    <location>
        <begin position="562"/>
        <end position="841"/>
    </location>
</feature>
<dbReference type="Gene3D" id="1.10.510.10">
    <property type="entry name" value="Transferase(Phosphotransferase) domain 1"/>
    <property type="match status" value="1"/>
</dbReference>
<evidence type="ECO:0000313" key="4">
    <source>
        <dbReference type="Proteomes" id="UP000050424"/>
    </source>
</evidence>
<feature type="compositionally biased region" description="Low complexity" evidence="1">
    <location>
        <begin position="565"/>
        <end position="583"/>
    </location>
</feature>
<keyword evidence="4" id="KW-1185">Reference proteome</keyword>
<dbReference type="AlphaFoldDB" id="A0A0N8H818"/>
<dbReference type="EMBL" id="LKCW01000034">
    <property type="protein sequence ID" value="KPM43332.1"/>
    <property type="molecule type" value="Genomic_DNA"/>
</dbReference>
<dbReference type="SUPFAM" id="SSF56112">
    <property type="entry name" value="Protein kinase-like (PK-like)"/>
    <property type="match status" value="1"/>
</dbReference>
<feature type="domain" description="Protein kinase" evidence="2">
    <location>
        <begin position="109"/>
        <end position="499"/>
    </location>
</feature>
<feature type="compositionally biased region" description="Pro residues" evidence="1">
    <location>
        <begin position="683"/>
        <end position="694"/>
    </location>
</feature>
<protein>
    <recommendedName>
        <fullName evidence="2">Protein kinase domain-containing protein</fullName>
    </recommendedName>
</protein>